<evidence type="ECO:0000313" key="2">
    <source>
        <dbReference type="EMBL" id="KAB2817789.1"/>
    </source>
</evidence>
<dbReference type="NCBIfam" id="TIGR03519">
    <property type="entry name" value="T9SS_PorP_fam"/>
    <property type="match status" value="1"/>
</dbReference>
<reference evidence="2 3" key="1">
    <citation type="submission" date="2019-10" db="EMBL/GenBank/DDBJ databases">
        <title>Genome sequence of Phaeocystidibacter marisrubri JCM30614 (type strain).</title>
        <authorList>
            <person name="Bowman J.P."/>
        </authorList>
    </citation>
    <scope>NUCLEOTIDE SEQUENCE [LARGE SCALE GENOMIC DNA]</scope>
    <source>
        <strain evidence="2 3">JCM 30614</strain>
    </source>
</reference>
<comment type="caution">
    <text evidence="2">The sequence shown here is derived from an EMBL/GenBank/DDBJ whole genome shotgun (WGS) entry which is preliminary data.</text>
</comment>
<dbReference type="Proteomes" id="UP000484164">
    <property type="component" value="Unassembled WGS sequence"/>
</dbReference>
<dbReference type="EMBL" id="WBVQ01000001">
    <property type="protein sequence ID" value="KAB2817789.1"/>
    <property type="molecule type" value="Genomic_DNA"/>
</dbReference>
<protein>
    <submittedName>
        <fullName evidence="2">Type IX secretion system membrane protein PorP/SprF</fullName>
    </submittedName>
</protein>
<sequence length="369" mass="42100">MVRLRLYARHIVLVATILIAPTAFGQDPAFSLFNINQLYLNPAFAGGTGEISAGANARAQWTSVPSRFQTNMAYVTGGCPNWNLGLGLRLYDDTEGEGYMRNTNAAALVAIHLPGRFGRGLDALRNKKFIWSFGMQFAVGQRRLDWEDLVFSDQLDPYLGMYVNQSQVNPQNETSNMVFDVGVGSRFRFSFGKRGSHVSLGVAAFHVNKPVESFFNMETRLLPRYTAYFYTHFQTSKYTNKPHYLSIGWVMDHQQVLQTNTLNVNYDVMSNLMLGMAYRKKYIVVFDDDFDSFILSFMYTLGPLTLGYSYDFTLPNLGIENTAGTHEIGLIYRFKDSYLCKGRRRPRSIDCYDLDIKNADRSDWSVWRP</sequence>
<gene>
    <name evidence="2" type="ORF">F8C82_05130</name>
</gene>
<accession>A0A6L3ZJI0</accession>
<dbReference type="AlphaFoldDB" id="A0A6L3ZJI0"/>
<dbReference type="OrthoDB" id="1186563at2"/>
<keyword evidence="1" id="KW-0732">Signal</keyword>
<evidence type="ECO:0000313" key="3">
    <source>
        <dbReference type="Proteomes" id="UP000484164"/>
    </source>
</evidence>
<proteinExistence type="predicted"/>
<evidence type="ECO:0000256" key="1">
    <source>
        <dbReference type="SAM" id="SignalP"/>
    </source>
</evidence>
<organism evidence="2 3">
    <name type="scientific">Phaeocystidibacter marisrubri</name>
    <dbReference type="NCBI Taxonomy" id="1577780"/>
    <lineage>
        <taxon>Bacteria</taxon>
        <taxon>Pseudomonadati</taxon>
        <taxon>Bacteroidota</taxon>
        <taxon>Flavobacteriia</taxon>
        <taxon>Flavobacteriales</taxon>
        <taxon>Phaeocystidibacteraceae</taxon>
        <taxon>Phaeocystidibacter</taxon>
    </lineage>
</organism>
<dbReference type="RefSeq" id="WP_151692477.1">
    <property type="nucleotide sequence ID" value="NZ_BMGX01000002.1"/>
</dbReference>
<feature type="chain" id="PRO_5026932747" evidence="1">
    <location>
        <begin position="26"/>
        <end position="369"/>
    </location>
</feature>
<dbReference type="Pfam" id="PF11751">
    <property type="entry name" value="PorP_SprF"/>
    <property type="match status" value="1"/>
</dbReference>
<feature type="signal peptide" evidence="1">
    <location>
        <begin position="1"/>
        <end position="25"/>
    </location>
</feature>
<dbReference type="SUPFAM" id="SSF56935">
    <property type="entry name" value="Porins"/>
    <property type="match status" value="1"/>
</dbReference>
<dbReference type="InterPro" id="IPR019861">
    <property type="entry name" value="PorP/SprF_Bacteroidetes"/>
</dbReference>
<name>A0A6L3ZJI0_9FLAO</name>
<keyword evidence="3" id="KW-1185">Reference proteome</keyword>